<dbReference type="GO" id="GO:0016020">
    <property type="term" value="C:membrane"/>
    <property type="evidence" value="ECO:0007669"/>
    <property type="project" value="UniProtKB-SubCell"/>
</dbReference>
<keyword evidence="8" id="KW-1015">Disulfide bond</keyword>
<dbReference type="RefSeq" id="WP_116012462.1">
    <property type="nucleotide sequence ID" value="NZ_QNUH01000010.1"/>
</dbReference>
<gene>
    <name evidence="12" type="ORF">DRF60_12990</name>
</gene>
<evidence type="ECO:0000256" key="3">
    <source>
        <dbReference type="ARBA" id="ARBA00022692"/>
    </source>
</evidence>
<evidence type="ECO:0000313" key="13">
    <source>
        <dbReference type="Proteomes" id="UP000257030"/>
    </source>
</evidence>
<dbReference type="InterPro" id="IPR036249">
    <property type="entry name" value="Thioredoxin-like_sf"/>
</dbReference>
<feature type="domain" description="Vitamin K epoxide reductase" evidence="11">
    <location>
        <begin position="162"/>
        <end position="287"/>
    </location>
</feature>
<dbReference type="GO" id="GO:0048038">
    <property type="term" value="F:quinone binding"/>
    <property type="evidence" value="ECO:0007669"/>
    <property type="project" value="UniProtKB-KW"/>
</dbReference>
<dbReference type="EMBL" id="QNUH01000010">
    <property type="protein sequence ID" value="REC76802.1"/>
    <property type="molecule type" value="Genomic_DNA"/>
</dbReference>
<evidence type="ECO:0000256" key="2">
    <source>
        <dbReference type="ARBA" id="ARBA00006214"/>
    </source>
</evidence>
<sequence>MIKLVEKYIHDNKYFPNSEEFNDYYNSHPDYPSLYAVTDTLDFFNIENLAAKVPIDQFDNLPEKFMTLFSTEKGEEFIYITSKKDASITYLNEENKTTTITKNQFLSNWREIIVAIDENENPIESKISSQNKFQWTVIFIIALGLTVFTSLFIGFSWVSLAYSILSLLGLGLTILILQENFGLSNQITSKICGVTQTDKGGCYDVLSSEGAKMYKDYTLSDACLALFGTFSILSIFSIGNLLYLQIISIFFIPAILYSIWYQKFKVKKWCPLCLGISIVLIGIIIISFLHYDFSSIKKTLISLLYFTLSFAFTTAVWVSLKPLIKGYFELKKSDRDYKRFKRNVNTFKAILDTTQKLPIQELESLQKIEIGNSSSNVELGLFLSPSCGHCHKAFEDAYHLFQKFPKKLKLSVYFNINIENEQNPYSKIYEIIVEKYLSEGQEKAIELLKDWHINRISLENFKKKYIVETSEKSQSMILSHFNWCRNNDLNYTPIKIFQQKLMPNDYNIEELKYFINEYFDNDKM</sequence>
<evidence type="ECO:0000256" key="5">
    <source>
        <dbReference type="ARBA" id="ARBA00022989"/>
    </source>
</evidence>
<dbReference type="SUPFAM" id="SSF52833">
    <property type="entry name" value="Thioredoxin-like"/>
    <property type="match status" value="1"/>
</dbReference>
<protein>
    <recommendedName>
        <fullName evidence="11">Vitamin K epoxide reductase domain-containing protein</fullName>
    </recommendedName>
</protein>
<evidence type="ECO:0000256" key="9">
    <source>
        <dbReference type="ARBA" id="ARBA00023284"/>
    </source>
</evidence>
<dbReference type="InterPro" id="IPR012932">
    <property type="entry name" value="VKOR"/>
</dbReference>
<dbReference type="Gene3D" id="3.40.30.10">
    <property type="entry name" value="Glutaredoxin"/>
    <property type="match status" value="1"/>
</dbReference>
<evidence type="ECO:0000256" key="4">
    <source>
        <dbReference type="ARBA" id="ARBA00022719"/>
    </source>
</evidence>
<feature type="transmembrane region" description="Helical" evidence="10">
    <location>
        <begin position="303"/>
        <end position="324"/>
    </location>
</feature>
<comment type="subcellular location">
    <subcellularLocation>
        <location evidence="1">Membrane</location>
        <topology evidence="1">Multi-pass membrane protein</topology>
    </subcellularLocation>
</comment>
<keyword evidence="9" id="KW-0676">Redox-active center</keyword>
<feature type="transmembrane region" description="Helical" evidence="10">
    <location>
        <begin position="242"/>
        <end position="260"/>
    </location>
</feature>
<evidence type="ECO:0000256" key="6">
    <source>
        <dbReference type="ARBA" id="ARBA00023002"/>
    </source>
</evidence>
<keyword evidence="3 10" id="KW-0812">Transmembrane</keyword>
<comment type="caution">
    <text evidence="12">The sequence shown here is derived from an EMBL/GenBank/DDBJ whole genome shotgun (WGS) entry which is preliminary data.</text>
</comment>
<dbReference type="GO" id="GO:0016491">
    <property type="term" value="F:oxidoreductase activity"/>
    <property type="evidence" value="ECO:0007669"/>
    <property type="project" value="UniProtKB-KW"/>
</dbReference>
<feature type="transmembrane region" description="Helical" evidence="10">
    <location>
        <begin position="217"/>
        <end position="236"/>
    </location>
</feature>
<dbReference type="Pfam" id="PF07884">
    <property type="entry name" value="VKOR"/>
    <property type="match status" value="1"/>
</dbReference>
<evidence type="ECO:0000313" key="12">
    <source>
        <dbReference type="EMBL" id="REC76802.1"/>
    </source>
</evidence>
<accession>A0A3D9DFK8</accession>
<dbReference type="AlphaFoldDB" id="A0A3D9DFK8"/>
<evidence type="ECO:0000256" key="1">
    <source>
        <dbReference type="ARBA" id="ARBA00004141"/>
    </source>
</evidence>
<dbReference type="InterPro" id="IPR038354">
    <property type="entry name" value="VKOR_sf"/>
</dbReference>
<keyword evidence="5 10" id="KW-1133">Transmembrane helix</keyword>
<keyword evidence="7 10" id="KW-0472">Membrane</keyword>
<comment type="similarity">
    <text evidence="2">Belongs to the VKOR family.</text>
</comment>
<evidence type="ECO:0000256" key="8">
    <source>
        <dbReference type="ARBA" id="ARBA00023157"/>
    </source>
</evidence>
<feature type="transmembrane region" description="Helical" evidence="10">
    <location>
        <begin position="272"/>
        <end position="291"/>
    </location>
</feature>
<dbReference type="OrthoDB" id="1100563at2"/>
<dbReference type="Gene3D" id="1.20.1440.130">
    <property type="entry name" value="VKOR domain"/>
    <property type="match status" value="1"/>
</dbReference>
<proteinExistence type="inferred from homology"/>
<evidence type="ECO:0000256" key="10">
    <source>
        <dbReference type="SAM" id="Phobius"/>
    </source>
</evidence>
<evidence type="ECO:0000256" key="7">
    <source>
        <dbReference type="ARBA" id="ARBA00023136"/>
    </source>
</evidence>
<evidence type="ECO:0000259" key="11">
    <source>
        <dbReference type="Pfam" id="PF07884"/>
    </source>
</evidence>
<feature type="transmembrane region" description="Helical" evidence="10">
    <location>
        <begin position="133"/>
        <end position="153"/>
    </location>
</feature>
<reference evidence="12 13" key="1">
    <citation type="journal article" date="2010" name="Syst. Appl. Microbiol.">
        <title>Four new species of Chryseobacterium from the rhizosphere of coastal sand dune plants, Chryseobacterium elymi sp. nov., Chryseobacterium hagamense sp. nov., Chryseobacterium lathyri sp. nov. and Chryseobacterium rhizosphaerae sp. nov.</title>
        <authorList>
            <person name="Cho S.H."/>
            <person name="Lee K.S."/>
            <person name="Shin D.S."/>
            <person name="Han J.H."/>
            <person name="Park K.S."/>
            <person name="Lee C.H."/>
            <person name="Park K.H."/>
            <person name="Kim S.B."/>
        </authorList>
    </citation>
    <scope>NUCLEOTIDE SEQUENCE [LARGE SCALE GENOMIC DNA]</scope>
    <source>
        <strain evidence="12 13">KCTC 22547</strain>
    </source>
</reference>
<name>A0A3D9DFK8_9FLAO</name>
<keyword evidence="13" id="KW-1185">Reference proteome</keyword>
<keyword evidence="4" id="KW-0874">Quinone</keyword>
<dbReference type="Proteomes" id="UP000257030">
    <property type="component" value="Unassembled WGS sequence"/>
</dbReference>
<feature type="transmembrane region" description="Helical" evidence="10">
    <location>
        <begin position="159"/>
        <end position="177"/>
    </location>
</feature>
<keyword evidence="6" id="KW-0560">Oxidoreductase</keyword>
<organism evidence="12 13">
    <name type="scientific">Chryseobacterium elymi</name>
    <dbReference type="NCBI Taxonomy" id="395936"/>
    <lineage>
        <taxon>Bacteria</taxon>
        <taxon>Pseudomonadati</taxon>
        <taxon>Bacteroidota</taxon>
        <taxon>Flavobacteriia</taxon>
        <taxon>Flavobacteriales</taxon>
        <taxon>Weeksellaceae</taxon>
        <taxon>Chryseobacterium group</taxon>
        <taxon>Chryseobacterium</taxon>
    </lineage>
</organism>
<dbReference type="CDD" id="cd12921">
    <property type="entry name" value="VKOR_4"/>
    <property type="match status" value="1"/>
</dbReference>